<accession>A0A5N1I6D5</accession>
<evidence type="ECO:0000313" key="5">
    <source>
        <dbReference type="Proteomes" id="UP000327236"/>
    </source>
</evidence>
<organism evidence="3 5">
    <name type="scientific">Lactobacillus jensenii</name>
    <dbReference type="NCBI Taxonomy" id="109790"/>
    <lineage>
        <taxon>Bacteria</taxon>
        <taxon>Bacillati</taxon>
        <taxon>Bacillota</taxon>
        <taxon>Bacilli</taxon>
        <taxon>Lactobacillales</taxon>
        <taxon>Lactobacillaceae</taxon>
        <taxon>Lactobacillus</taxon>
    </lineage>
</organism>
<dbReference type="Proteomes" id="UP000327236">
    <property type="component" value="Unassembled WGS sequence"/>
</dbReference>
<dbReference type="Pfam" id="PF20956">
    <property type="entry name" value="DUF4931_C"/>
    <property type="match status" value="1"/>
</dbReference>
<dbReference type="EMBL" id="VYWW01000042">
    <property type="protein sequence ID" value="KAA9320666.1"/>
    <property type="molecule type" value="Genomic_DNA"/>
</dbReference>
<sequence length="251" mass="29206">MTPLVFNTQIAKGKPSNNDGCPFCDIEKLTGIIEKQNQFIWLENKYQTLLDTYLTLIIESSDHLGDITNYSYEYNRSLIHYAVDKWLKLDNSKQYRSVAMFKNFGPLSGGSLRHPHLQIVGFKKADIYSEVHSENFTGLSIKKGPNFEVNMSLQPIMGYTEFNVIISNMDKLDLFSDNIKDLVSFCMSEAFYQGRCKSYNLFFYRIDGKVICKLVPRFITPPYYIGYRQSQRNSDINLEKIKTDFFNYIEN</sequence>
<dbReference type="InterPro" id="IPR049285">
    <property type="entry name" value="DUF4931_C"/>
</dbReference>
<dbReference type="KEGG" id="lje:BUE77_01605"/>
<dbReference type="InterPro" id="IPR036265">
    <property type="entry name" value="HIT-like_sf"/>
</dbReference>
<dbReference type="AlphaFoldDB" id="A0A5N1I6D5"/>
<proteinExistence type="predicted"/>
<feature type="domain" description="DUF4931" evidence="1">
    <location>
        <begin position="6"/>
        <end position="124"/>
    </location>
</feature>
<dbReference type="SUPFAM" id="SSF54197">
    <property type="entry name" value="HIT-like"/>
    <property type="match status" value="1"/>
</dbReference>
<name>A0A5N1I6D5_LACJE</name>
<dbReference type="RefSeq" id="WP_006585247.1">
    <property type="nucleotide sequence ID" value="NZ_CATOUV010000001.1"/>
</dbReference>
<dbReference type="Pfam" id="PF16285">
    <property type="entry name" value="DUF4931_N"/>
    <property type="match status" value="1"/>
</dbReference>
<dbReference type="PIRSF" id="PIRSF031505">
    <property type="entry name" value="GalT_short"/>
    <property type="match status" value="1"/>
</dbReference>
<dbReference type="InterPro" id="IPR012361">
    <property type="entry name" value="GalT_short"/>
</dbReference>
<dbReference type="InterPro" id="IPR046322">
    <property type="entry name" value="DUF4931"/>
</dbReference>
<evidence type="ECO:0000259" key="1">
    <source>
        <dbReference type="Pfam" id="PF16285"/>
    </source>
</evidence>
<feature type="domain" description="DUF4931" evidence="2">
    <location>
        <begin position="130"/>
        <end position="244"/>
    </location>
</feature>
<protein>
    <submittedName>
        <fullName evidence="3">DUF4931 domain-containing protein</fullName>
    </submittedName>
</protein>
<comment type="caution">
    <text evidence="3">The sequence shown here is derived from an EMBL/GenBank/DDBJ whole genome shotgun (WGS) entry which is preliminary data.</text>
</comment>
<evidence type="ECO:0000313" key="4">
    <source>
        <dbReference type="EMBL" id="MEL0565182.1"/>
    </source>
</evidence>
<keyword evidence="6" id="KW-1185">Reference proteome</keyword>
<evidence type="ECO:0000259" key="2">
    <source>
        <dbReference type="Pfam" id="PF20956"/>
    </source>
</evidence>
<gene>
    <name evidence="4" type="ORF">AAC431_04485</name>
    <name evidence="3" type="ORF">F6H94_07665</name>
</gene>
<reference evidence="4 6" key="2">
    <citation type="submission" date="2024-04" db="EMBL/GenBank/DDBJ databases">
        <title>Three lactobacilli isolated from voided urine samples from females with type 2 diabetes.</title>
        <authorList>
            <person name="Kula A."/>
            <person name="Stegman N."/>
            <person name="Putonti C."/>
        </authorList>
    </citation>
    <scope>NUCLEOTIDE SEQUENCE [LARGE SCALE GENOMIC DNA]</scope>
    <source>
        <strain evidence="4 6">1855</strain>
    </source>
</reference>
<dbReference type="OrthoDB" id="1803128at2"/>
<evidence type="ECO:0000313" key="6">
    <source>
        <dbReference type="Proteomes" id="UP001385848"/>
    </source>
</evidence>
<dbReference type="EMBL" id="JBBVUL010000007">
    <property type="protein sequence ID" value="MEL0565182.1"/>
    <property type="molecule type" value="Genomic_DNA"/>
</dbReference>
<dbReference type="Proteomes" id="UP001385848">
    <property type="component" value="Unassembled WGS sequence"/>
</dbReference>
<dbReference type="GeneID" id="31742396"/>
<dbReference type="Gene3D" id="3.30.428.10">
    <property type="entry name" value="HIT-like"/>
    <property type="match status" value="1"/>
</dbReference>
<evidence type="ECO:0000313" key="3">
    <source>
        <dbReference type="EMBL" id="KAA9320666.1"/>
    </source>
</evidence>
<reference evidence="3 5" key="1">
    <citation type="submission" date="2019-09" db="EMBL/GenBank/DDBJ databases">
        <title>Draft genome sequence assemblies of isolates from the urinary tract.</title>
        <authorList>
            <person name="Mores C.R."/>
            <person name="Putonti C."/>
            <person name="Wolfe A.J."/>
        </authorList>
    </citation>
    <scope>NUCLEOTIDE SEQUENCE [LARGE SCALE GENOMIC DNA]</scope>
    <source>
        <strain evidence="3 5">UMB246</strain>
    </source>
</reference>